<dbReference type="SUPFAM" id="SSF51905">
    <property type="entry name" value="FAD/NAD(P)-binding domain"/>
    <property type="match status" value="1"/>
</dbReference>
<dbReference type="GO" id="GO:0005737">
    <property type="term" value="C:cytoplasm"/>
    <property type="evidence" value="ECO:0007669"/>
    <property type="project" value="TreeGrafter"/>
</dbReference>
<dbReference type="EMBL" id="JACIHM010000009">
    <property type="protein sequence ID" value="MBB4448916.1"/>
    <property type="molecule type" value="Genomic_DNA"/>
</dbReference>
<evidence type="ECO:0000313" key="8">
    <source>
        <dbReference type="Proteomes" id="UP000576087"/>
    </source>
</evidence>
<organism evidence="5 8">
    <name type="scientific">Aliirhizobium cellulosilyticum</name>
    <dbReference type="NCBI Taxonomy" id="393664"/>
    <lineage>
        <taxon>Bacteria</taxon>
        <taxon>Pseudomonadati</taxon>
        <taxon>Pseudomonadota</taxon>
        <taxon>Alphaproteobacteria</taxon>
        <taxon>Hyphomicrobiales</taxon>
        <taxon>Rhizobiaceae</taxon>
        <taxon>Aliirhizobium</taxon>
    </lineage>
</organism>
<accession>A0A7W6V2S6</accession>
<feature type="domain" description="FAD dependent oxidoreductase" evidence="2">
    <location>
        <begin position="4"/>
        <end position="401"/>
    </location>
</feature>
<dbReference type="PANTHER" id="PTHR13847:SF289">
    <property type="entry name" value="GLYCINE OXIDASE"/>
    <property type="match status" value="1"/>
</dbReference>
<evidence type="ECO:0000259" key="2">
    <source>
        <dbReference type="Pfam" id="PF01266"/>
    </source>
</evidence>
<dbReference type="Proteomes" id="UP000576087">
    <property type="component" value="Unassembled WGS sequence"/>
</dbReference>
<keyword evidence="1 5" id="KW-0560">Oxidoreductase</keyword>
<dbReference type="PANTHER" id="PTHR13847">
    <property type="entry name" value="SARCOSINE DEHYDROGENASE-RELATED"/>
    <property type="match status" value="1"/>
</dbReference>
<evidence type="ECO:0000256" key="1">
    <source>
        <dbReference type="ARBA" id="ARBA00023002"/>
    </source>
</evidence>
<gene>
    <name evidence="4" type="ORF">GGE31_004842</name>
    <name evidence="3" type="ORF">GGE33_004902</name>
    <name evidence="5" type="ORF">GGE35_004766</name>
</gene>
<evidence type="ECO:0000313" key="3">
    <source>
        <dbReference type="EMBL" id="MBB4351124.1"/>
    </source>
</evidence>
<name>A0A7W6V2S6_9HYPH</name>
<dbReference type="RefSeq" id="WP_183828910.1">
    <property type="nucleotide sequence ID" value="NZ_JACIGW010000008.1"/>
</dbReference>
<dbReference type="Pfam" id="PF01266">
    <property type="entry name" value="DAO"/>
    <property type="match status" value="1"/>
</dbReference>
<dbReference type="Proteomes" id="UP000520770">
    <property type="component" value="Unassembled WGS sequence"/>
</dbReference>
<sequence>MSSHVVVIGAGIVGASTAIELLKDGHNVTIVEPGEPGGRQAASYGNSGWLSPASIIPMSMPGLWKKVPGMIADPAGPLAIRWRHILRLMPWLLRFVSAGASVKKVERTASILSSLLHDAPDRHMALAAEIGRPDLIVRKGLIYAYPDRGAFEAEALAWRLRRENGVVYRELSAAELHELEPGIAERYSFAVLVQDGGHCVDPGGYVGAIVAHAVKLGAKRQTVKATGFKIESGRLTGVLTETGFIACDSVLISAGIHSKVLAAEAGDDVPLESERGYHVVIPHDIAIGAMPIMPGDGKMGNNPTLAGLRVAGQVELASTSEEPDWARADILLRHAKRTYPALSAPFDESQIDRWMGNRPSTPDGLPVIGHSSRSQDIFYAFGHGHIGLATGPISGRIVADLIAGRTPSTDVANFSVSRF</sequence>
<dbReference type="Proteomes" id="UP000524535">
    <property type="component" value="Unassembled WGS sequence"/>
</dbReference>
<dbReference type="EMBL" id="JACIGW010000008">
    <property type="protein sequence ID" value="MBB4351124.1"/>
    <property type="molecule type" value="Genomic_DNA"/>
</dbReference>
<dbReference type="InterPro" id="IPR036188">
    <property type="entry name" value="FAD/NAD-bd_sf"/>
</dbReference>
<dbReference type="SUPFAM" id="SSF54373">
    <property type="entry name" value="FAD-linked reductases, C-terminal domain"/>
    <property type="match status" value="1"/>
</dbReference>
<evidence type="ECO:0000313" key="7">
    <source>
        <dbReference type="Proteomes" id="UP000524535"/>
    </source>
</evidence>
<comment type="caution">
    <text evidence="5">The sequence shown here is derived from an EMBL/GenBank/DDBJ whole genome shotgun (WGS) entry which is preliminary data.</text>
</comment>
<reference evidence="6 7" key="1">
    <citation type="submission" date="2020-08" db="EMBL/GenBank/DDBJ databases">
        <title>Genomic Encyclopedia of Type Strains, Phase IV (KMG-V): Genome sequencing to study the core and pangenomes of soil and plant-associated prokaryotes.</title>
        <authorList>
            <person name="Whitman W."/>
        </authorList>
    </citation>
    <scope>NUCLEOTIDE SEQUENCE [LARGE SCALE GENOMIC DNA]</scope>
    <source>
        <strain evidence="4 7">SEMIA 444</strain>
        <strain evidence="3 6">SEMIA 448</strain>
        <strain evidence="5 8">SEMIA 452</strain>
    </source>
</reference>
<dbReference type="AlphaFoldDB" id="A0A7W6V2S6"/>
<evidence type="ECO:0000313" key="4">
    <source>
        <dbReference type="EMBL" id="MBB4414300.1"/>
    </source>
</evidence>
<proteinExistence type="predicted"/>
<keyword evidence="7" id="KW-1185">Reference proteome</keyword>
<dbReference type="GO" id="GO:0016491">
    <property type="term" value="F:oxidoreductase activity"/>
    <property type="evidence" value="ECO:0007669"/>
    <property type="project" value="UniProtKB-KW"/>
</dbReference>
<evidence type="ECO:0000313" key="6">
    <source>
        <dbReference type="Proteomes" id="UP000520770"/>
    </source>
</evidence>
<protein>
    <submittedName>
        <fullName evidence="5">D-amino-acid dehydrogenase</fullName>
        <ecNumber evidence="5">1.4.99.-</ecNumber>
    </submittedName>
</protein>
<dbReference type="EC" id="1.4.99.-" evidence="5"/>
<dbReference type="EMBL" id="JACIGY010000009">
    <property type="protein sequence ID" value="MBB4414300.1"/>
    <property type="molecule type" value="Genomic_DNA"/>
</dbReference>
<evidence type="ECO:0000313" key="5">
    <source>
        <dbReference type="EMBL" id="MBB4448916.1"/>
    </source>
</evidence>
<dbReference type="Gene3D" id="3.30.9.10">
    <property type="entry name" value="D-Amino Acid Oxidase, subunit A, domain 2"/>
    <property type="match status" value="1"/>
</dbReference>
<dbReference type="InterPro" id="IPR006076">
    <property type="entry name" value="FAD-dep_OxRdtase"/>
</dbReference>
<dbReference type="Gene3D" id="3.50.50.60">
    <property type="entry name" value="FAD/NAD(P)-binding domain"/>
    <property type="match status" value="2"/>
</dbReference>